<dbReference type="EMBL" id="JBJJXI010000030">
    <property type="protein sequence ID" value="KAL3403515.1"/>
    <property type="molecule type" value="Genomic_DNA"/>
</dbReference>
<keyword evidence="2" id="KW-1185">Reference proteome</keyword>
<reference evidence="1 2" key="1">
    <citation type="journal article" date="2024" name="bioRxiv">
        <title>A reference genome for Trichogramma kaykai: A tiny desert-dwelling parasitoid wasp with competing sex-ratio distorters.</title>
        <authorList>
            <person name="Culotta J."/>
            <person name="Lindsey A.R."/>
        </authorList>
    </citation>
    <scope>NUCLEOTIDE SEQUENCE [LARGE SCALE GENOMIC DNA]</scope>
    <source>
        <strain evidence="1 2">KSX58</strain>
    </source>
</reference>
<protein>
    <submittedName>
        <fullName evidence="1">Uncharacterized protein</fullName>
    </submittedName>
</protein>
<evidence type="ECO:0000313" key="1">
    <source>
        <dbReference type="EMBL" id="KAL3403515.1"/>
    </source>
</evidence>
<gene>
    <name evidence="1" type="ORF">TKK_003788</name>
</gene>
<evidence type="ECO:0000313" key="2">
    <source>
        <dbReference type="Proteomes" id="UP001627154"/>
    </source>
</evidence>
<name>A0ABD2XEC0_9HYME</name>
<comment type="caution">
    <text evidence="1">The sequence shown here is derived from an EMBL/GenBank/DDBJ whole genome shotgun (WGS) entry which is preliminary data.</text>
</comment>
<sequence>MGQIYYIRGQTSSDTILAATTANLLTLDSSKDCTIGQLTQQHARLYSTARANIIIGTASRIARTASVITTTHTGYRSAFAAMPLELSRTCTWCNKLLFLVRSPLLLRIV</sequence>
<dbReference type="AlphaFoldDB" id="A0ABD2XEC0"/>
<dbReference type="Proteomes" id="UP001627154">
    <property type="component" value="Unassembled WGS sequence"/>
</dbReference>
<organism evidence="1 2">
    <name type="scientific">Trichogramma kaykai</name>
    <dbReference type="NCBI Taxonomy" id="54128"/>
    <lineage>
        <taxon>Eukaryota</taxon>
        <taxon>Metazoa</taxon>
        <taxon>Ecdysozoa</taxon>
        <taxon>Arthropoda</taxon>
        <taxon>Hexapoda</taxon>
        <taxon>Insecta</taxon>
        <taxon>Pterygota</taxon>
        <taxon>Neoptera</taxon>
        <taxon>Endopterygota</taxon>
        <taxon>Hymenoptera</taxon>
        <taxon>Apocrita</taxon>
        <taxon>Proctotrupomorpha</taxon>
        <taxon>Chalcidoidea</taxon>
        <taxon>Trichogrammatidae</taxon>
        <taxon>Trichogramma</taxon>
    </lineage>
</organism>
<proteinExistence type="predicted"/>
<accession>A0ABD2XEC0</accession>